<feature type="compositionally biased region" description="Low complexity" evidence="1">
    <location>
        <begin position="10"/>
        <end position="32"/>
    </location>
</feature>
<comment type="caution">
    <text evidence="3">The sequence shown here is derived from an EMBL/GenBank/DDBJ whole genome shotgun (WGS) entry which is preliminary data.</text>
</comment>
<accession>A0ABR1XVS2</accession>
<dbReference type="PANTHER" id="PTHR28173:SF1">
    <property type="entry name" value="RIBONUCLEASES P_MRP PROTEIN SUBUNIT POP8"/>
    <property type="match status" value="1"/>
</dbReference>
<dbReference type="PANTHER" id="PTHR28173">
    <property type="entry name" value="RIBONUCLEASES P/MRP PROTEIN SUBUNIT POP8"/>
    <property type="match status" value="1"/>
</dbReference>
<proteinExistence type="predicted"/>
<sequence>MPSTLPLSQPTAKPTTTPATATATTRTTHTYTPSPHLYIHLTYHAPQTASTSSSSTADSAAAVVDPITLRQALTAALRQHHGHHGAAIPLDILYVGASAPSSTSSKTPTSSSSSSSSAPSPAAASHKITHTIIRAPLADGAAVVGACGAWVGETAGGSGGRMAALGAREAEDAARSKWIVRGWDKALARLVLGDGKELFG</sequence>
<evidence type="ECO:0000256" key="1">
    <source>
        <dbReference type="SAM" id="MobiDB-lite"/>
    </source>
</evidence>
<name>A0ABR1XVS2_9PEZI</name>
<dbReference type="EMBL" id="JBBWUH010000004">
    <property type="protein sequence ID" value="KAK8169500.1"/>
    <property type="molecule type" value="Genomic_DNA"/>
</dbReference>
<feature type="region of interest" description="Disordered" evidence="1">
    <location>
        <begin position="1"/>
        <end position="32"/>
    </location>
</feature>
<dbReference type="InterPro" id="IPR049128">
    <property type="entry name" value="Pop8-like_dom"/>
</dbReference>
<evidence type="ECO:0000313" key="4">
    <source>
        <dbReference type="Proteomes" id="UP001456524"/>
    </source>
</evidence>
<organism evidence="3 4">
    <name type="scientific">Phyllosticta citrichinensis</name>
    <dbReference type="NCBI Taxonomy" id="1130410"/>
    <lineage>
        <taxon>Eukaryota</taxon>
        <taxon>Fungi</taxon>
        <taxon>Dikarya</taxon>
        <taxon>Ascomycota</taxon>
        <taxon>Pezizomycotina</taxon>
        <taxon>Dothideomycetes</taxon>
        <taxon>Dothideomycetes incertae sedis</taxon>
        <taxon>Botryosphaeriales</taxon>
        <taxon>Phyllostictaceae</taxon>
        <taxon>Phyllosticta</taxon>
    </lineage>
</organism>
<dbReference type="InterPro" id="IPR020347">
    <property type="entry name" value="Pop8"/>
</dbReference>
<gene>
    <name evidence="3" type="ORF">IWX90DRAFT_477009</name>
</gene>
<feature type="domain" description="Ribonucleases P/MRP subunit Pop8-like" evidence="2">
    <location>
        <begin position="38"/>
        <end position="95"/>
    </location>
</feature>
<protein>
    <recommendedName>
        <fullName evidence="2">Ribonucleases P/MRP subunit Pop8-like domain-containing protein</fullName>
    </recommendedName>
</protein>
<feature type="region of interest" description="Disordered" evidence="1">
    <location>
        <begin position="99"/>
        <end position="123"/>
    </location>
</feature>
<evidence type="ECO:0000259" key="2">
    <source>
        <dbReference type="Pfam" id="PF20976"/>
    </source>
</evidence>
<evidence type="ECO:0000313" key="3">
    <source>
        <dbReference type="EMBL" id="KAK8169500.1"/>
    </source>
</evidence>
<dbReference type="Pfam" id="PF20976">
    <property type="entry name" value="Pop8"/>
    <property type="match status" value="1"/>
</dbReference>
<keyword evidence="4" id="KW-1185">Reference proteome</keyword>
<reference evidence="3 4" key="1">
    <citation type="journal article" date="2022" name="G3 (Bethesda)">
        <title>Enemy or ally: a genomic approach to elucidate the lifestyle of Phyllosticta citrichinaensis.</title>
        <authorList>
            <person name="Buijs V.A."/>
            <person name="Groenewald J.Z."/>
            <person name="Haridas S."/>
            <person name="LaButti K.M."/>
            <person name="Lipzen A."/>
            <person name="Martin F.M."/>
            <person name="Barry K."/>
            <person name="Grigoriev I.V."/>
            <person name="Crous P.W."/>
            <person name="Seidl M.F."/>
        </authorList>
    </citation>
    <scope>NUCLEOTIDE SEQUENCE [LARGE SCALE GENOMIC DNA]</scope>
    <source>
        <strain evidence="3 4">CBS 129764</strain>
    </source>
</reference>
<dbReference type="Proteomes" id="UP001456524">
    <property type="component" value="Unassembled WGS sequence"/>
</dbReference>